<dbReference type="Pfam" id="PF12893">
    <property type="entry name" value="Lumazine_bd_2"/>
    <property type="match status" value="1"/>
</dbReference>
<comment type="caution">
    <text evidence="1">The sequence shown here is derived from an EMBL/GenBank/DDBJ whole genome shotgun (WGS) entry which is preliminary data.</text>
</comment>
<dbReference type="InterPro" id="IPR039437">
    <property type="entry name" value="FrzH/put_lumazine-bd"/>
</dbReference>
<evidence type="ECO:0000313" key="1">
    <source>
        <dbReference type="EMBL" id="TPN86828.1"/>
    </source>
</evidence>
<dbReference type="RefSeq" id="WP_140590311.1">
    <property type="nucleotide sequence ID" value="NZ_VFWZ01000002.1"/>
</dbReference>
<proteinExistence type="predicted"/>
<name>A0A504JGE5_9FLAO</name>
<dbReference type="AlphaFoldDB" id="A0A504JGE5"/>
<gene>
    <name evidence="1" type="ORF">FHK87_04275</name>
</gene>
<dbReference type="Proteomes" id="UP000315540">
    <property type="component" value="Unassembled WGS sequence"/>
</dbReference>
<protein>
    <submittedName>
        <fullName evidence="1">Nuclear transport factor 2 family protein</fullName>
    </submittedName>
</protein>
<dbReference type="Gene3D" id="3.10.450.50">
    <property type="match status" value="1"/>
</dbReference>
<organism evidence="1 2">
    <name type="scientific">Aquimarina algicola</name>
    <dbReference type="NCBI Taxonomy" id="2589995"/>
    <lineage>
        <taxon>Bacteria</taxon>
        <taxon>Pseudomonadati</taxon>
        <taxon>Bacteroidota</taxon>
        <taxon>Flavobacteriia</taxon>
        <taxon>Flavobacteriales</taxon>
        <taxon>Flavobacteriaceae</taxon>
        <taxon>Aquimarina</taxon>
    </lineage>
</organism>
<sequence length="126" mass="15038">MNENEIIKVSKMYPKAFKELDTNLIDKYFAKNATKTGFIYDYDSQKWLDLSTVGIEEIKQWVLLYNKEKIMPESEIDIEILNTQDRIAVVKIDMYWAENRKGCDYLFLVKENSSWYIDKILYQSVL</sequence>
<evidence type="ECO:0000313" key="2">
    <source>
        <dbReference type="Proteomes" id="UP000315540"/>
    </source>
</evidence>
<dbReference type="EMBL" id="VFWZ01000002">
    <property type="protein sequence ID" value="TPN86828.1"/>
    <property type="molecule type" value="Genomic_DNA"/>
</dbReference>
<dbReference type="OrthoDB" id="5732224at2"/>
<keyword evidence="2" id="KW-1185">Reference proteome</keyword>
<dbReference type="InterPro" id="IPR032710">
    <property type="entry name" value="NTF2-like_dom_sf"/>
</dbReference>
<dbReference type="SUPFAM" id="SSF54427">
    <property type="entry name" value="NTF2-like"/>
    <property type="match status" value="1"/>
</dbReference>
<accession>A0A504JGE5</accession>
<reference evidence="1 2" key="1">
    <citation type="submission" date="2019-06" db="EMBL/GenBank/DDBJ databases">
        <authorList>
            <person name="Meng X."/>
        </authorList>
    </citation>
    <scope>NUCLEOTIDE SEQUENCE [LARGE SCALE GENOMIC DNA]</scope>
    <source>
        <strain evidence="1 2">M625</strain>
    </source>
</reference>